<dbReference type="NCBIfam" id="TIGR01605">
    <property type="entry name" value="PYST-D"/>
    <property type="match status" value="1"/>
</dbReference>
<dbReference type="Pfam" id="PF06022">
    <property type="entry name" value="Cir_Bir_Yir"/>
    <property type="match status" value="1"/>
</dbReference>
<evidence type="ECO:0000256" key="1">
    <source>
        <dbReference type="SAM" id="Phobius"/>
    </source>
</evidence>
<feature type="transmembrane region" description="Helical" evidence="1">
    <location>
        <begin position="21"/>
        <end position="48"/>
    </location>
</feature>
<dbReference type="Proteomes" id="UP000008553">
    <property type="component" value="Unassembled WGS sequence"/>
</dbReference>
<dbReference type="AlphaFoldDB" id="Q7RR13"/>
<organism evidence="2 3">
    <name type="scientific">Plasmodium yoelii yoelii</name>
    <dbReference type="NCBI Taxonomy" id="73239"/>
    <lineage>
        <taxon>Eukaryota</taxon>
        <taxon>Sar</taxon>
        <taxon>Alveolata</taxon>
        <taxon>Apicomplexa</taxon>
        <taxon>Aconoidasida</taxon>
        <taxon>Haemosporida</taxon>
        <taxon>Plasmodiidae</taxon>
        <taxon>Plasmodium</taxon>
        <taxon>Plasmodium (Vinckeia)</taxon>
    </lineage>
</organism>
<accession>Q7RR13</accession>
<sequence length="421" mass="49188">MLRNCLFRSNFWSPFLHNFYIVFMLWVRVVLVGPIFGLELSIISLIFYNLNTNLICVPFRMFNHEMNIDNPELYRITHIIIYNVLNLNNRDTYIYINLFTIKYVFMSYKYSFSPNCRFKPWEICAKYIIKLYNKCGKIDLLRMCLPDELGTPATTELNTIQNYKRYCPSGDCNTELEKITIGFLWLLGQYFTEYPTKDGVINYNKPFFLYIILWLSYKLNQNTEETFTTINDFYTNHVKTGGKYSNFNGDSNKFTSLDDFIENHKDLLNINIKDLSKFYHPSKLICSMYANKSMNTDGNKLLNDATMFVKTYAELKDGSNAEGIPNNQILPALLTDYNKLNKKCSNIPSFSELASKISALASEDTSSSSIGNRLFTVLSIFGAIAFFLGISYKYSLFGFRKRFQKQKLREKLKNIKKKMNH</sequence>
<keyword evidence="1" id="KW-0812">Transmembrane</keyword>
<keyword evidence="1" id="KW-1133">Transmembrane helix</keyword>
<dbReference type="InterPro" id="IPR006492">
    <property type="entry name" value="PYST_D"/>
</dbReference>
<reference evidence="2 3" key="1">
    <citation type="journal article" date="2002" name="Nature">
        <title>Genome sequence and comparative analysis of the model rodent malaria parasite Plasmodium yoelii yoelii.</title>
        <authorList>
            <person name="Carlton J.M."/>
            <person name="Angiuoli S.V."/>
            <person name="Suh B.B."/>
            <person name="Kooij T.W."/>
            <person name="Pertea M."/>
            <person name="Silva J.C."/>
            <person name="Ermolaeva M.D."/>
            <person name="Allen J.E."/>
            <person name="Selengut J.D."/>
            <person name="Koo H.L."/>
            <person name="Peterson J.D."/>
            <person name="Pop M."/>
            <person name="Kosack D.S."/>
            <person name="Shumway M.F."/>
            <person name="Bidwell S.L."/>
            <person name="Shallom S.J."/>
            <person name="van Aken S.E."/>
            <person name="Riedmuller S.B."/>
            <person name="Feldblyum T.V."/>
            <person name="Cho J.K."/>
            <person name="Quackenbush J."/>
            <person name="Sedegah M."/>
            <person name="Shoaibi A."/>
            <person name="Cummings L.M."/>
            <person name="Florens L."/>
            <person name="Yates J.R."/>
            <person name="Raine J.D."/>
            <person name="Sinden R.E."/>
            <person name="Harris M.A."/>
            <person name="Cunningham D.A."/>
            <person name="Preiser P.R."/>
            <person name="Bergman L.W."/>
            <person name="Vaidya A.B."/>
            <person name="van Lin L.H."/>
            <person name="Janse C.J."/>
            <person name="Waters A.P."/>
            <person name="Smith H.O."/>
            <person name="White O.R."/>
            <person name="Salzberg S.L."/>
            <person name="Venter J.C."/>
            <person name="Fraser C.M."/>
            <person name="Hoffman S.L."/>
            <person name="Gardner M.J."/>
            <person name="Carucci D.J."/>
        </authorList>
    </citation>
    <scope>NUCLEOTIDE SEQUENCE [LARGE SCALE GENOMIC DNA]</scope>
    <source>
        <strain evidence="2 3">17XNL</strain>
    </source>
</reference>
<protein>
    <submittedName>
        <fullName evidence="2">Yir4 protein</fullName>
    </submittedName>
</protein>
<keyword evidence="3" id="KW-1185">Reference proteome</keyword>
<proteinExistence type="predicted"/>
<dbReference type="NCBIfam" id="TIGR01590">
    <property type="entry name" value="yir-bir-cir_Pla"/>
    <property type="match status" value="1"/>
</dbReference>
<dbReference type="InterPro" id="IPR006477">
    <property type="entry name" value="Yir_bir_cir"/>
</dbReference>
<gene>
    <name evidence="2" type="ORF">PY00924</name>
</gene>
<dbReference type="EMBL" id="AABL01000247">
    <property type="protein sequence ID" value="EAA19335.1"/>
    <property type="molecule type" value="Genomic_DNA"/>
</dbReference>
<dbReference type="InParanoid" id="Q7RR13"/>
<feature type="transmembrane region" description="Helical" evidence="1">
    <location>
        <begin position="374"/>
        <end position="399"/>
    </location>
</feature>
<evidence type="ECO:0000313" key="3">
    <source>
        <dbReference type="Proteomes" id="UP000008553"/>
    </source>
</evidence>
<keyword evidence="1" id="KW-0472">Membrane</keyword>
<comment type="caution">
    <text evidence="2">The sequence shown here is derived from an EMBL/GenBank/DDBJ whole genome shotgun (WGS) entry which is preliminary data.</text>
</comment>
<dbReference type="PaxDb" id="73239-Q7RR13"/>
<evidence type="ECO:0000313" key="2">
    <source>
        <dbReference type="EMBL" id="EAA19335.1"/>
    </source>
</evidence>
<name>Q7RR13_PLAYO</name>